<organism evidence="2 3">
    <name type="scientific">Rhodocollybia butyracea</name>
    <dbReference type="NCBI Taxonomy" id="206335"/>
    <lineage>
        <taxon>Eukaryota</taxon>
        <taxon>Fungi</taxon>
        <taxon>Dikarya</taxon>
        <taxon>Basidiomycota</taxon>
        <taxon>Agaricomycotina</taxon>
        <taxon>Agaricomycetes</taxon>
        <taxon>Agaricomycetidae</taxon>
        <taxon>Agaricales</taxon>
        <taxon>Marasmiineae</taxon>
        <taxon>Omphalotaceae</taxon>
        <taxon>Rhodocollybia</taxon>
    </lineage>
</organism>
<dbReference type="Proteomes" id="UP000772434">
    <property type="component" value="Unassembled WGS sequence"/>
</dbReference>
<name>A0A9P5U896_9AGAR</name>
<keyword evidence="3" id="KW-1185">Reference proteome</keyword>
<feature type="non-terminal residue" evidence="2">
    <location>
        <position position="88"/>
    </location>
</feature>
<protein>
    <recommendedName>
        <fullName evidence="1">DUF6589 domain-containing protein</fullName>
    </recommendedName>
</protein>
<proteinExistence type="predicted"/>
<sequence>SDIMRDNHILNMSGLPEHFVGADLNIEHNIGNIKETYSSKGVYADWDHLGDIAGSTIHMQAAKKKVGKMFDTSYKKKTHSNVNTTDLV</sequence>
<dbReference type="InterPro" id="IPR046496">
    <property type="entry name" value="DUF6589"/>
</dbReference>
<dbReference type="EMBL" id="JADNRY010000038">
    <property type="protein sequence ID" value="KAF9070725.1"/>
    <property type="molecule type" value="Genomic_DNA"/>
</dbReference>
<comment type="caution">
    <text evidence="2">The sequence shown here is derived from an EMBL/GenBank/DDBJ whole genome shotgun (WGS) entry which is preliminary data.</text>
</comment>
<evidence type="ECO:0000259" key="1">
    <source>
        <dbReference type="Pfam" id="PF20231"/>
    </source>
</evidence>
<dbReference type="AlphaFoldDB" id="A0A9P5U896"/>
<dbReference type="Pfam" id="PF20231">
    <property type="entry name" value="DUF6589"/>
    <property type="match status" value="1"/>
</dbReference>
<reference evidence="2" key="1">
    <citation type="submission" date="2020-11" db="EMBL/GenBank/DDBJ databases">
        <authorList>
            <consortium name="DOE Joint Genome Institute"/>
            <person name="Ahrendt S."/>
            <person name="Riley R."/>
            <person name="Andreopoulos W."/>
            <person name="Labutti K."/>
            <person name="Pangilinan J."/>
            <person name="Ruiz-Duenas F.J."/>
            <person name="Barrasa J.M."/>
            <person name="Sanchez-Garcia M."/>
            <person name="Camarero S."/>
            <person name="Miyauchi S."/>
            <person name="Serrano A."/>
            <person name="Linde D."/>
            <person name="Babiker R."/>
            <person name="Drula E."/>
            <person name="Ayuso-Fernandez I."/>
            <person name="Pacheco R."/>
            <person name="Padilla G."/>
            <person name="Ferreira P."/>
            <person name="Barriuso J."/>
            <person name="Kellner H."/>
            <person name="Castanera R."/>
            <person name="Alfaro M."/>
            <person name="Ramirez L."/>
            <person name="Pisabarro A.G."/>
            <person name="Kuo A."/>
            <person name="Tritt A."/>
            <person name="Lipzen A."/>
            <person name="He G."/>
            <person name="Yan M."/>
            <person name="Ng V."/>
            <person name="Cullen D."/>
            <person name="Martin F."/>
            <person name="Rosso M.-N."/>
            <person name="Henrissat B."/>
            <person name="Hibbett D."/>
            <person name="Martinez A.T."/>
            <person name="Grigoriev I.V."/>
        </authorList>
    </citation>
    <scope>NUCLEOTIDE SEQUENCE</scope>
    <source>
        <strain evidence="2">AH 40177</strain>
    </source>
</reference>
<evidence type="ECO:0000313" key="3">
    <source>
        <dbReference type="Proteomes" id="UP000772434"/>
    </source>
</evidence>
<accession>A0A9P5U896</accession>
<gene>
    <name evidence="2" type="ORF">BDP27DRAFT_1198239</name>
</gene>
<dbReference type="OrthoDB" id="3152464at2759"/>
<feature type="non-terminal residue" evidence="2">
    <location>
        <position position="1"/>
    </location>
</feature>
<evidence type="ECO:0000313" key="2">
    <source>
        <dbReference type="EMBL" id="KAF9070725.1"/>
    </source>
</evidence>
<feature type="domain" description="DUF6589" evidence="1">
    <location>
        <begin position="2"/>
        <end position="79"/>
    </location>
</feature>